<accession>A0ABW2BPX3</accession>
<feature type="region of interest" description="Disordered" evidence="1">
    <location>
        <begin position="45"/>
        <end position="65"/>
    </location>
</feature>
<evidence type="ECO:0000313" key="3">
    <source>
        <dbReference type="Proteomes" id="UP001596292"/>
    </source>
</evidence>
<evidence type="ECO:0000313" key="2">
    <source>
        <dbReference type="EMBL" id="MFC6791441.1"/>
    </source>
</evidence>
<dbReference type="EMBL" id="JBHSWN010000001">
    <property type="protein sequence ID" value="MFC6791441.1"/>
    <property type="molecule type" value="Genomic_DNA"/>
</dbReference>
<dbReference type="RefSeq" id="WP_378972323.1">
    <property type="nucleotide sequence ID" value="NZ_JBHSWN010000001.1"/>
</dbReference>
<organism evidence="2 3">
    <name type="scientific">Methylobacterium komagatae</name>
    <dbReference type="NCBI Taxonomy" id="374425"/>
    <lineage>
        <taxon>Bacteria</taxon>
        <taxon>Pseudomonadati</taxon>
        <taxon>Pseudomonadota</taxon>
        <taxon>Alphaproteobacteria</taxon>
        <taxon>Hyphomicrobiales</taxon>
        <taxon>Methylobacteriaceae</taxon>
        <taxon>Methylobacterium</taxon>
    </lineage>
</organism>
<protein>
    <submittedName>
        <fullName evidence="2">Uncharacterized protein</fullName>
    </submittedName>
</protein>
<comment type="caution">
    <text evidence="2">The sequence shown here is derived from an EMBL/GenBank/DDBJ whole genome shotgun (WGS) entry which is preliminary data.</text>
</comment>
<sequence>MAEEFPNLERTSEILEELERLNRYERRALSHRKSVIRRFYAVTSAASTEDADGGQPAFDSTMPKP</sequence>
<reference evidence="3" key="1">
    <citation type="journal article" date="2019" name="Int. J. Syst. Evol. Microbiol.">
        <title>The Global Catalogue of Microorganisms (GCM) 10K type strain sequencing project: providing services to taxonomists for standard genome sequencing and annotation.</title>
        <authorList>
            <consortium name="The Broad Institute Genomics Platform"/>
            <consortium name="The Broad Institute Genome Sequencing Center for Infectious Disease"/>
            <person name="Wu L."/>
            <person name="Ma J."/>
        </authorList>
    </citation>
    <scope>NUCLEOTIDE SEQUENCE [LARGE SCALE GENOMIC DNA]</scope>
    <source>
        <strain evidence="3">CCUG 48316</strain>
    </source>
</reference>
<gene>
    <name evidence="2" type="ORF">ACFQE0_18555</name>
</gene>
<name>A0ABW2BPX3_9HYPH</name>
<proteinExistence type="predicted"/>
<dbReference type="Proteomes" id="UP001596292">
    <property type="component" value="Unassembled WGS sequence"/>
</dbReference>
<evidence type="ECO:0000256" key="1">
    <source>
        <dbReference type="SAM" id="MobiDB-lite"/>
    </source>
</evidence>
<keyword evidence="3" id="KW-1185">Reference proteome</keyword>